<gene>
    <name evidence="7" type="ORF">GCM10025874_24790</name>
</gene>
<evidence type="ECO:0000259" key="6">
    <source>
        <dbReference type="PROSITE" id="PS50893"/>
    </source>
</evidence>
<dbReference type="InterPro" id="IPR047748">
    <property type="entry name" value="AztA-like"/>
</dbReference>
<comment type="similarity">
    <text evidence="1">Belongs to the ABC transporter superfamily.</text>
</comment>
<feature type="domain" description="ABC transporter" evidence="6">
    <location>
        <begin position="45"/>
        <end position="253"/>
    </location>
</feature>
<organism evidence="7 8">
    <name type="scientific">Arenivirga flava</name>
    <dbReference type="NCBI Taxonomy" id="1930060"/>
    <lineage>
        <taxon>Bacteria</taxon>
        <taxon>Bacillati</taxon>
        <taxon>Actinomycetota</taxon>
        <taxon>Actinomycetes</taxon>
        <taxon>Micrococcales</taxon>
        <taxon>Microbacteriaceae</taxon>
        <taxon>Arenivirga</taxon>
    </lineage>
</organism>
<dbReference type="PANTHER" id="PTHR42734">
    <property type="entry name" value="METAL TRANSPORT SYSTEM ATP-BINDING PROTEIN TM_0124-RELATED"/>
    <property type="match status" value="1"/>
</dbReference>
<accession>A0AA37UR82</accession>
<evidence type="ECO:0000313" key="7">
    <source>
        <dbReference type="EMBL" id="GMA29226.1"/>
    </source>
</evidence>
<evidence type="ECO:0000256" key="5">
    <source>
        <dbReference type="SAM" id="MobiDB-lite"/>
    </source>
</evidence>
<keyword evidence="8" id="KW-1185">Reference proteome</keyword>
<proteinExistence type="inferred from homology"/>
<dbReference type="SMART" id="SM00382">
    <property type="entry name" value="AAA"/>
    <property type="match status" value="1"/>
</dbReference>
<dbReference type="GO" id="GO:0016887">
    <property type="term" value="F:ATP hydrolysis activity"/>
    <property type="evidence" value="ECO:0007669"/>
    <property type="project" value="InterPro"/>
</dbReference>
<dbReference type="Proteomes" id="UP001157160">
    <property type="component" value="Unassembled WGS sequence"/>
</dbReference>
<dbReference type="PROSITE" id="PS50893">
    <property type="entry name" value="ABC_TRANSPORTER_2"/>
    <property type="match status" value="1"/>
</dbReference>
<feature type="region of interest" description="Disordered" evidence="5">
    <location>
        <begin position="1"/>
        <end position="41"/>
    </location>
</feature>
<dbReference type="PROSITE" id="PS00211">
    <property type="entry name" value="ABC_TRANSPORTER_1"/>
    <property type="match status" value="1"/>
</dbReference>
<keyword evidence="4 7" id="KW-0067">ATP-binding</keyword>
<comment type="caution">
    <text evidence="7">The sequence shown here is derived from an EMBL/GenBank/DDBJ whole genome shotgun (WGS) entry which is preliminary data.</text>
</comment>
<dbReference type="Pfam" id="PF00005">
    <property type="entry name" value="ABC_tran"/>
    <property type="match status" value="1"/>
</dbReference>
<dbReference type="PANTHER" id="PTHR42734:SF5">
    <property type="entry name" value="IRON TRANSPORT SYSTEM ATP-BINDING PROTEIN HI_0361-RELATED"/>
    <property type="match status" value="1"/>
</dbReference>
<dbReference type="InterPro" id="IPR027417">
    <property type="entry name" value="P-loop_NTPase"/>
</dbReference>
<evidence type="ECO:0000313" key="8">
    <source>
        <dbReference type="Proteomes" id="UP001157160"/>
    </source>
</evidence>
<dbReference type="InterPro" id="IPR017871">
    <property type="entry name" value="ABC_transporter-like_CS"/>
</dbReference>
<feature type="compositionally biased region" description="Basic and acidic residues" evidence="5">
    <location>
        <begin position="20"/>
        <end position="40"/>
    </location>
</feature>
<dbReference type="AlphaFoldDB" id="A0AA37UR82"/>
<dbReference type="RefSeq" id="WP_284233136.1">
    <property type="nucleotide sequence ID" value="NZ_BSUL01000001.1"/>
</dbReference>
<keyword evidence="3" id="KW-0547">Nucleotide-binding</keyword>
<protein>
    <submittedName>
        <fullName evidence="7">ABC transporter ATP-binding protein</fullName>
    </submittedName>
</protein>
<dbReference type="InterPro" id="IPR003439">
    <property type="entry name" value="ABC_transporter-like_ATP-bd"/>
</dbReference>
<dbReference type="EMBL" id="BSUL01000001">
    <property type="protein sequence ID" value="GMA29226.1"/>
    <property type="molecule type" value="Genomic_DNA"/>
</dbReference>
<dbReference type="GO" id="GO:0005524">
    <property type="term" value="F:ATP binding"/>
    <property type="evidence" value="ECO:0007669"/>
    <property type="project" value="UniProtKB-KW"/>
</dbReference>
<reference evidence="7 8" key="1">
    <citation type="journal article" date="2014" name="Int. J. Syst. Evol. Microbiol.">
        <title>Complete genome sequence of Corynebacterium casei LMG S-19264T (=DSM 44701T), isolated from a smear-ripened cheese.</title>
        <authorList>
            <consortium name="US DOE Joint Genome Institute (JGI-PGF)"/>
            <person name="Walter F."/>
            <person name="Albersmeier A."/>
            <person name="Kalinowski J."/>
            <person name="Ruckert C."/>
        </authorList>
    </citation>
    <scope>NUCLEOTIDE SEQUENCE [LARGE SCALE GENOMIC DNA]</scope>
    <source>
        <strain evidence="7 8">NBRC 112289</strain>
    </source>
</reference>
<dbReference type="InterPro" id="IPR003593">
    <property type="entry name" value="AAA+_ATPase"/>
</dbReference>
<evidence type="ECO:0000256" key="2">
    <source>
        <dbReference type="ARBA" id="ARBA00022448"/>
    </source>
</evidence>
<evidence type="ECO:0000256" key="1">
    <source>
        <dbReference type="ARBA" id="ARBA00005417"/>
    </source>
</evidence>
<keyword evidence="2" id="KW-0813">Transport</keyword>
<evidence type="ECO:0000256" key="3">
    <source>
        <dbReference type="ARBA" id="ARBA00022741"/>
    </source>
</evidence>
<dbReference type="SUPFAM" id="SSF52540">
    <property type="entry name" value="P-loop containing nucleoside triphosphate hydrolases"/>
    <property type="match status" value="1"/>
</dbReference>
<dbReference type="InterPro" id="IPR050153">
    <property type="entry name" value="Metal_Ion_Import_ABC"/>
</dbReference>
<dbReference type="NCBIfam" id="NF040873">
    <property type="entry name" value="AztA"/>
    <property type="match status" value="1"/>
</dbReference>
<name>A0AA37UR82_9MICO</name>
<sequence>MPFRSSVSPDAARDAGFGDAAERDAAERAAARRSDPDAADRAAVGRADAVTARALRVDLGGREVLRGIDLRVPRGALTVIAGPNGAGKSTLLEALAGVLAPSGGSVELAVDAHAFVPQRSAAPDRLPVTVRDVAAIGAWAQRAPLLRRRAIERLLVDDALARVGMHGLAARPFAELSGGQRQRVLLAQGLARGAELLLLDEPTTGLDAEQRAAVLAVLREEARRGVAVLAVSHEPELLAAADRVLRLEDGVLAG</sequence>
<dbReference type="Gene3D" id="3.40.50.300">
    <property type="entry name" value="P-loop containing nucleotide triphosphate hydrolases"/>
    <property type="match status" value="1"/>
</dbReference>
<evidence type="ECO:0000256" key="4">
    <source>
        <dbReference type="ARBA" id="ARBA00022840"/>
    </source>
</evidence>